<evidence type="ECO:0000313" key="2">
    <source>
        <dbReference type="Proteomes" id="UP000501747"/>
    </source>
</evidence>
<dbReference type="SUPFAM" id="SSF52968">
    <property type="entry name" value="B12-dependent dehydatase associated subunit"/>
    <property type="match status" value="1"/>
</dbReference>
<dbReference type="AlphaFoldDB" id="A0A6G8AQG2"/>
<gene>
    <name evidence="1" type="ORF">G7082_00770</name>
</gene>
<dbReference type="InterPro" id="IPR010254">
    <property type="entry name" value="B12-dep_deHydtase_bsu"/>
</dbReference>
<protein>
    <submittedName>
        <fullName evidence="1">Propanediol dehydratase</fullName>
    </submittedName>
</protein>
<dbReference type="KEGG" id="vhy:G7082_00770"/>
<dbReference type="RefSeq" id="WP_166033275.1">
    <property type="nucleotide sequence ID" value="NZ_CP049887.1"/>
</dbReference>
<keyword evidence="2" id="KW-1185">Reference proteome</keyword>
<reference evidence="1 2" key="1">
    <citation type="submission" date="2020-03" db="EMBL/GenBank/DDBJ databases">
        <title>Vagococcus sp. nov., isolated from beetles.</title>
        <authorList>
            <person name="Hyun D.-W."/>
            <person name="Bae J.-W."/>
        </authorList>
    </citation>
    <scope>NUCLEOTIDE SEQUENCE [LARGE SCALE GENOMIC DNA]</scope>
    <source>
        <strain evidence="1 2">HDW17B</strain>
    </source>
</reference>
<name>A0A6G8AQG2_9ENTE</name>
<evidence type="ECO:0000313" key="1">
    <source>
        <dbReference type="EMBL" id="QIL47163.1"/>
    </source>
</evidence>
<accession>A0A6G8AQG2</accession>
<proteinExistence type="predicted"/>
<organism evidence="1 2">
    <name type="scientific">Vagococcus hydrophili</name>
    <dbReference type="NCBI Taxonomy" id="2714947"/>
    <lineage>
        <taxon>Bacteria</taxon>
        <taxon>Bacillati</taxon>
        <taxon>Bacillota</taxon>
        <taxon>Bacilli</taxon>
        <taxon>Lactobacillales</taxon>
        <taxon>Enterococcaceae</taxon>
        <taxon>Vagococcus</taxon>
    </lineage>
</organism>
<sequence length="108" mass="12169">MNRPTIYVTKMTPSIDIDYLLYGMEEEGIPSETRESTRKELISAAFEQAIKSPLGVGISVDEKKVVLHFKNLPEQEPLFVVTNEPESMMILGQNAARLVKCIPFKLDV</sequence>
<dbReference type="Pfam" id="PF02288">
    <property type="entry name" value="Dehydratase_MU"/>
    <property type="match status" value="1"/>
</dbReference>
<dbReference type="Proteomes" id="UP000501747">
    <property type="component" value="Chromosome"/>
</dbReference>
<dbReference type="InterPro" id="IPR003208">
    <property type="entry name" value="Dehydtase/Dehydtase_re"/>
</dbReference>
<dbReference type="Gene3D" id="3.40.50.10150">
    <property type="entry name" value="B12-dependent dehydatase associated subunit"/>
    <property type="match status" value="1"/>
</dbReference>
<dbReference type="EMBL" id="CP049887">
    <property type="protein sequence ID" value="QIL47163.1"/>
    <property type="molecule type" value="Genomic_DNA"/>
</dbReference>